<proteinExistence type="predicted"/>
<evidence type="ECO:0000256" key="1">
    <source>
        <dbReference type="SAM" id="SignalP"/>
    </source>
</evidence>
<dbReference type="EMBL" id="LMWU01000008">
    <property type="protein sequence ID" value="KUN73014.1"/>
    <property type="molecule type" value="Genomic_DNA"/>
</dbReference>
<dbReference type="STRING" id="58343.AQJ46_09755"/>
<accession>A0A101P5Z1</accession>
<dbReference type="RefSeq" id="WP_059205191.1">
    <property type="nucleotide sequence ID" value="NZ_JBEXNU010000008.1"/>
</dbReference>
<gene>
    <name evidence="2" type="ORF">AQJ46_09755</name>
</gene>
<comment type="caution">
    <text evidence="2">The sequence shown here is derived from an EMBL/GenBank/DDBJ whole genome shotgun (WGS) entry which is preliminary data.</text>
</comment>
<name>A0A101SEW7_9ACTN</name>
<feature type="chain" id="PRO_5007106111" description="Secreted protein" evidence="1">
    <location>
        <begin position="33"/>
        <end position="129"/>
    </location>
</feature>
<sequence>MKSGAIRRLAVGLTVTVAAGMFGVAVPGQAQAAASSCEGRKVRSFPFSTGTVEVYKRRGYVCAVTLPKRPGVRQHMKVSLRAYGLRPVEDVGRYKYRAGPVTVHAGQRKVWVKGEVGRGKYDSDGWIRL</sequence>
<evidence type="ECO:0000313" key="2">
    <source>
        <dbReference type="EMBL" id="KUN73014.1"/>
    </source>
</evidence>
<keyword evidence="1" id="KW-0732">Signal</keyword>
<organism evidence="2 3">
    <name type="scientific">Streptomyces canus</name>
    <dbReference type="NCBI Taxonomy" id="58343"/>
    <lineage>
        <taxon>Bacteria</taxon>
        <taxon>Bacillati</taxon>
        <taxon>Actinomycetota</taxon>
        <taxon>Actinomycetes</taxon>
        <taxon>Kitasatosporales</taxon>
        <taxon>Streptomycetaceae</taxon>
        <taxon>Streptomyces</taxon>
        <taxon>Streptomyces aurantiacus group</taxon>
    </lineage>
</organism>
<dbReference type="AlphaFoldDB" id="A0A101SEW7"/>
<dbReference type="Proteomes" id="UP000053669">
    <property type="component" value="Unassembled WGS sequence"/>
</dbReference>
<feature type="signal peptide" evidence="1">
    <location>
        <begin position="1"/>
        <end position="32"/>
    </location>
</feature>
<protein>
    <recommendedName>
        <fullName evidence="4">Secreted protein</fullName>
    </recommendedName>
</protein>
<reference evidence="2 3" key="1">
    <citation type="submission" date="2015-10" db="EMBL/GenBank/DDBJ databases">
        <title>Draft genome sequence of Streptomyces canus DSM 40017, type strain for the species Streptomyces canus.</title>
        <authorList>
            <person name="Ruckert C."/>
            <person name="Winkler A."/>
            <person name="Kalinowski J."/>
            <person name="Kampfer P."/>
            <person name="Glaeser S."/>
        </authorList>
    </citation>
    <scope>NUCLEOTIDE SEQUENCE [LARGE SCALE GENOMIC DNA]</scope>
    <source>
        <strain evidence="2 3">DSM 40017</strain>
    </source>
</reference>
<accession>A0A101SEW7</accession>
<evidence type="ECO:0008006" key="4">
    <source>
        <dbReference type="Google" id="ProtNLM"/>
    </source>
</evidence>
<evidence type="ECO:0000313" key="3">
    <source>
        <dbReference type="Proteomes" id="UP000053669"/>
    </source>
</evidence>